<evidence type="ECO:0000313" key="5">
    <source>
        <dbReference type="Proteomes" id="UP000297975"/>
    </source>
</evidence>
<dbReference type="CDD" id="cd05276">
    <property type="entry name" value="p53_inducible_oxidoreductase"/>
    <property type="match status" value="1"/>
</dbReference>
<dbReference type="Pfam" id="PF00107">
    <property type="entry name" value="ADH_zinc_N"/>
    <property type="match status" value="1"/>
</dbReference>
<dbReference type="Pfam" id="PF08240">
    <property type="entry name" value="ADH_N"/>
    <property type="match status" value="1"/>
</dbReference>
<dbReference type="SMART" id="SM00829">
    <property type="entry name" value="PKS_ER"/>
    <property type="match status" value="1"/>
</dbReference>
<evidence type="ECO:0000259" key="3">
    <source>
        <dbReference type="SMART" id="SM00829"/>
    </source>
</evidence>
<comment type="caution">
    <text evidence="4">The sequence shown here is derived from an EMBL/GenBank/DDBJ whole genome shotgun (WGS) entry which is preliminary data.</text>
</comment>
<evidence type="ECO:0000313" key="4">
    <source>
        <dbReference type="EMBL" id="TFB21381.1"/>
    </source>
</evidence>
<name>A0A4Y8IMF8_9BACI</name>
<organism evidence="4 5">
    <name type="scientific">Filobacillus milosensis</name>
    <dbReference type="NCBI Taxonomy" id="94137"/>
    <lineage>
        <taxon>Bacteria</taxon>
        <taxon>Bacillati</taxon>
        <taxon>Bacillota</taxon>
        <taxon>Bacilli</taxon>
        <taxon>Bacillales</taxon>
        <taxon>Bacillaceae</taxon>
        <taxon>Filobacillus</taxon>
    </lineage>
</organism>
<dbReference type="PANTHER" id="PTHR48106:SF18">
    <property type="entry name" value="QUINONE OXIDOREDUCTASE PIG3"/>
    <property type="match status" value="1"/>
</dbReference>
<dbReference type="Gene3D" id="3.40.50.720">
    <property type="entry name" value="NAD(P)-binding Rossmann-like Domain"/>
    <property type="match status" value="1"/>
</dbReference>
<dbReference type="NCBIfam" id="TIGR02824">
    <property type="entry name" value="quinone_pig3"/>
    <property type="match status" value="1"/>
</dbReference>
<keyword evidence="2" id="KW-0560">Oxidoreductase</keyword>
<protein>
    <submittedName>
        <fullName evidence="4">NAD(P)H-quinone oxidoreductase</fullName>
    </submittedName>
</protein>
<dbReference type="InterPro" id="IPR020843">
    <property type="entry name" value="ER"/>
</dbReference>
<dbReference type="InterPro" id="IPR011032">
    <property type="entry name" value="GroES-like_sf"/>
</dbReference>
<dbReference type="GO" id="GO:0070402">
    <property type="term" value="F:NADPH binding"/>
    <property type="evidence" value="ECO:0007669"/>
    <property type="project" value="TreeGrafter"/>
</dbReference>
<evidence type="ECO:0000256" key="2">
    <source>
        <dbReference type="ARBA" id="ARBA00023002"/>
    </source>
</evidence>
<accession>A0A4Y8IMF8</accession>
<dbReference type="EMBL" id="SOPW01000008">
    <property type="protein sequence ID" value="TFB21381.1"/>
    <property type="molecule type" value="Genomic_DNA"/>
</dbReference>
<dbReference type="GO" id="GO:0016651">
    <property type="term" value="F:oxidoreductase activity, acting on NAD(P)H"/>
    <property type="evidence" value="ECO:0007669"/>
    <property type="project" value="TreeGrafter"/>
</dbReference>
<reference evidence="4 5" key="1">
    <citation type="submission" date="2019-03" db="EMBL/GenBank/DDBJ databases">
        <authorList>
            <person name="He R.-H."/>
        </authorList>
    </citation>
    <scope>NUCLEOTIDE SEQUENCE [LARGE SCALE GENOMIC DNA]</scope>
    <source>
        <strain evidence="5">SH 714</strain>
    </source>
</reference>
<keyword evidence="1" id="KW-0521">NADP</keyword>
<dbReference type="Gene3D" id="3.90.180.10">
    <property type="entry name" value="Medium-chain alcohol dehydrogenases, catalytic domain"/>
    <property type="match status" value="1"/>
</dbReference>
<proteinExistence type="predicted"/>
<dbReference type="PANTHER" id="PTHR48106">
    <property type="entry name" value="QUINONE OXIDOREDUCTASE PIG3-RELATED"/>
    <property type="match status" value="1"/>
</dbReference>
<dbReference type="InterPro" id="IPR014189">
    <property type="entry name" value="Quinone_OxRdtase_PIG3"/>
</dbReference>
<dbReference type="InterPro" id="IPR036291">
    <property type="entry name" value="NAD(P)-bd_dom_sf"/>
</dbReference>
<dbReference type="InterPro" id="IPR013154">
    <property type="entry name" value="ADH-like_N"/>
</dbReference>
<dbReference type="OrthoDB" id="9792162at2"/>
<dbReference type="Proteomes" id="UP000297975">
    <property type="component" value="Unassembled WGS sequence"/>
</dbReference>
<dbReference type="InterPro" id="IPR013149">
    <property type="entry name" value="ADH-like_C"/>
</dbReference>
<gene>
    <name evidence="4" type="ORF">E3U55_08690</name>
</gene>
<keyword evidence="5" id="KW-1185">Reference proteome</keyword>
<dbReference type="SUPFAM" id="SSF50129">
    <property type="entry name" value="GroES-like"/>
    <property type="match status" value="1"/>
</dbReference>
<sequence length="325" mass="35229">MKGIIVKNPGGPEQLEFSKLPIPKAKEGEILIKVEAAAVNRTDIVTRYGKGGYNSNPVLGVEVAGTVADSNDSGFEVGDRVMGLVNGGGYAEYAVMPANRAMTIPESLDFEQAAAIPEVFLTAYQTLFWIGKLKEEETVLIHAGGSGVGTAAIQLAKQLRKAKVIVTAGSVQKLDFCGQLGADVLINYKEQSFDEGVQKSTEDGVDLILDFIGASYWEKNLASIKKGGRWVLIGMLGGSQLEKVNLVDLMAKYVQINGTLLTPRSDEYKAELSNEFMKVAGPLIENNQIKPVIDCVFPLEEVADAHRYMEDNKNTGKIILKVNHH</sequence>
<dbReference type="AlphaFoldDB" id="A0A4Y8IMF8"/>
<dbReference type="SUPFAM" id="SSF51735">
    <property type="entry name" value="NAD(P)-binding Rossmann-fold domains"/>
    <property type="match status" value="1"/>
</dbReference>
<feature type="domain" description="Enoyl reductase (ER)" evidence="3">
    <location>
        <begin position="10"/>
        <end position="320"/>
    </location>
</feature>
<evidence type="ECO:0000256" key="1">
    <source>
        <dbReference type="ARBA" id="ARBA00022857"/>
    </source>
</evidence>
<dbReference type="RefSeq" id="WP_134340046.1">
    <property type="nucleotide sequence ID" value="NZ_SOPW01000008.1"/>
</dbReference>